<keyword evidence="5 8" id="KW-0413">Isomerase</keyword>
<comment type="function">
    <text evidence="8">Provides the (R)-glutamate required for cell wall biosynthesis.</text>
</comment>
<feature type="binding site" evidence="8">
    <location>
        <begin position="53"/>
        <end position="54"/>
    </location>
    <ligand>
        <name>substrate</name>
    </ligand>
</feature>
<comment type="similarity">
    <text evidence="8">Belongs to the aspartate/glutamate racemases family.</text>
</comment>
<dbReference type="GO" id="GO:0009252">
    <property type="term" value="P:peptidoglycan biosynthetic process"/>
    <property type="evidence" value="ECO:0007669"/>
    <property type="project" value="UniProtKB-UniRule"/>
</dbReference>
<dbReference type="Proteomes" id="UP000597444">
    <property type="component" value="Unassembled WGS sequence"/>
</dbReference>
<dbReference type="RefSeq" id="WP_220205079.1">
    <property type="nucleotide sequence ID" value="NZ_BNJK01000001.1"/>
</dbReference>
<dbReference type="PANTHER" id="PTHR21198:SF2">
    <property type="entry name" value="GLUTAMATE RACEMASE"/>
    <property type="match status" value="1"/>
</dbReference>
<evidence type="ECO:0000256" key="4">
    <source>
        <dbReference type="ARBA" id="ARBA00022984"/>
    </source>
</evidence>
<dbReference type="FunFam" id="3.40.50.1860:FF:000002">
    <property type="entry name" value="Glutamate racemase"/>
    <property type="match status" value="1"/>
</dbReference>
<keyword evidence="6 8" id="KW-0961">Cell wall biogenesis/degradation</keyword>
<dbReference type="EC" id="5.1.1.3" evidence="2 8"/>
<comment type="pathway">
    <text evidence="8">Cell wall biogenesis; peptidoglycan biosynthesis.</text>
</comment>
<evidence type="ECO:0000256" key="8">
    <source>
        <dbReference type="HAMAP-Rule" id="MF_00258"/>
    </source>
</evidence>
<dbReference type="EMBL" id="BNJK01000001">
    <property type="protein sequence ID" value="GHO94337.1"/>
    <property type="molecule type" value="Genomic_DNA"/>
</dbReference>
<sequence>MRDKSLQDRNVPDQEIAEAPSAPKAETHRNLFDRNPHLDTSKARPLAPIGVFDSGAGGLTILSALRQELPQEDYIYFGDTEHCPYGKRTETDITALTVDACRLLVEQGVKLIVVACNTASQAALQAVRATFSLPIVGVVPAVKPAARMTKNGRIGIAATDQAARSAYLRQLIADFAGDIQAYTAGCSALVTLVERGELAGPAVEQTLRTVLAPLTDQDIDVLVLGCTHFPAMRAAIEHVVGERVQVIDSAAAIARRTHSILLAENVLHPSHGRAQQGNLQVWCSGDAKHFSDVASAILGYSVVASQKEE</sequence>
<dbReference type="InterPro" id="IPR004391">
    <property type="entry name" value="Glu_race"/>
</dbReference>
<reference evidence="10" key="1">
    <citation type="submission" date="2020-10" db="EMBL/GenBank/DDBJ databases">
        <title>Taxonomic study of unclassified bacteria belonging to the class Ktedonobacteria.</title>
        <authorList>
            <person name="Yabe S."/>
            <person name="Wang C.M."/>
            <person name="Zheng Y."/>
            <person name="Sakai Y."/>
            <person name="Cavaletti L."/>
            <person name="Monciardini P."/>
            <person name="Donadio S."/>
        </authorList>
    </citation>
    <scope>NUCLEOTIDE SEQUENCE</scope>
    <source>
        <strain evidence="10">ID150040</strain>
    </source>
</reference>
<dbReference type="InterPro" id="IPR001920">
    <property type="entry name" value="Asp/Glu_race"/>
</dbReference>
<accession>A0A8J3N4Q8</accession>
<comment type="catalytic activity">
    <reaction evidence="1 8">
        <text>L-glutamate = D-glutamate</text>
        <dbReference type="Rhea" id="RHEA:12813"/>
        <dbReference type="ChEBI" id="CHEBI:29985"/>
        <dbReference type="ChEBI" id="CHEBI:29986"/>
        <dbReference type="EC" id="5.1.1.3"/>
    </reaction>
</comment>
<dbReference type="SUPFAM" id="SSF53681">
    <property type="entry name" value="Aspartate/glutamate racemase"/>
    <property type="match status" value="2"/>
</dbReference>
<evidence type="ECO:0000313" key="11">
    <source>
        <dbReference type="Proteomes" id="UP000597444"/>
    </source>
</evidence>
<feature type="active site" description="Proton donor/acceptor" evidence="8">
    <location>
        <position position="116"/>
    </location>
</feature>
<dbReference type="Pfam" id="PF01177">
    <property type="entry name" value="Asp_Glu_race"/>
    <property type="match status" value="1"/>
</dbReference>
<dbReference type="PROSITE" id="PS00924">
    <property type="entry name" value="ASP_GLU_RACEMASE_2"/>
    <property type="match status" value="1"/>
</dbReference>
<protein>
    <recommendedName>
        <fullName evidence="7 8">Glutamate racemase</fullName>
        <ecNumber evidence="2 8">5.1.1.3</ecNumber>
    </recommendedName>
</protein>
<dbReference type="InterPro" id="IPR033134">
    <property type="entry name" value="Asp/Glu_racemase_AS_2"/>
</dbReference>
<evidence type="ECO:0000256" key="2">
    <source>
        <dbReference type="ARBA" id="ARBA00013090"/>
    </source>
</evidence>
<dbReference type="GO" id="GO:0008360">
    <property type="term" value="P:regulation of cell shape"/>
    <property type="evidence" value="ECO:0007669"/>
    <property type="project" value="UniProtKB-KW"/>
</dbReference>
<dbReference type="Gene3D" id="3.40.50.1860">
    <property type="match status" value="2"/>
</dbReference>
<feature type="region of interest" description="Disordered" evidence="9">
    <location>
        <begin position="1"/>
        <end position="43"/>
    </location>
</feature>
<comment type="caution">
    <text evidence="10">The sequence shown here is derived from an EMBL/GenBank/DDBJ whole genome shotgun (WGS) entry which is preliminary data.</text>
</comment>
<evidence type="ECO:0000256" key="6">
    <source>
        <dbReference type="ARBA" id="ARBA00023316"/>
    </source>
</evidence>
<evidence type="ECO:0000256" key="3">
    <source>
        <dbReference type="ARBA" id="ARBA00022960"/>
    </source>
</evidence>
<dbReference type="HAMAP" id="MF_00258">
    <property type="entry name" value="Glu_racemase"/>
    <property type="match status" value="1"/>
</dbReference>
<dbReference type="NCBIfam" id="TIGR00067">
    <property type="entry name" value="glut_race"/>
    <property type="match status" value="1"/>
</dbReference>
<feature type="binding site" evidence="8">
    <location>
        <begin position="85"/>
        <end position="86"/>
    </location>
    <ligand>
        <name>substrate</name>
    </ligand>
</feature>
<dbReference type="GO" id="GO:0071555">
    <property type="term" value="P:cell wall organization"/>
    <property type="evidence" value="ECO:0007669"/>
    <property type="project" value="UniProtKB-KW"/>
</dbReference>
<feature type="active site" description="Proton donor/acceptor" evidence="8">
    <location>
        <position position="226"/>
    </location>
</feature>
<evidence type="ECO:0000256" key="7">
    <source>
        <dbReference type="ARBA" id="ARBA00070053"/>
    </source>
</evidence>
<proteinExistence type="inferred from homology"/>
<evidence type="ECO:0000256" key="5">
    <source>
        <dbReference type="ARBA" id="ARBA00023235"/>
    </source>
</evidence>
<dbReference type="InterPro" id="IPR015942">
    <property type="entry name" value="Asp/Glu/hydantoin_racemase"/>
</dbReference>
<gene>
    <name evidence="8 10" type="primary">murI</name>
    <name evidence="10" type="ORF">KSF_043850</name>
</gene>
<feature type="compositionally biased region" description="Basic and acidic residues" evidence="9">
    <location>
        <begin position="25"/>
        <end position="42"/>
    </location>
</feature>
<dbReference type="PANTHER" id="PTHR21198">
    <property type="entry name" value="GLUTAMATE RACEMASE"/>
    <property type="match status" value="1"/>
</dbReference>
<dbReference type="AlphaFoldDB" id="A0A8J3N4Q8"/>
<feature type="binding site" evidence="8">
    <location>
        <begin position="117"/>
        <end position="118"/>
    </location>
    <ligand>
        <name>substrate</name>
    </ligand>
</feature>
<keyword evidence="4 8" id="KW-0573">Peptidoglycan synthesis</keyword>
<name>A0A8J3N4Q8_9CHLR</name>
<dbReference type="UniPathway" id="UPA00219"/>
<dbReference type="GO" id="GO:0008881">
    <property type="term" value="F:glutamate racemase activity"/>
    <property type="evidence" value="ECO:0007669"/>
    <property type="project" value="UniProtKB-UniRule"/>
</dbReference>
<organism evidence="10 11">
    <name type="scientific">Reticulibacter mediterranei</name>
    <dbReference type="NCBI Taxonomy" id="2778369"/>
    <lineage>
        <taxon>Bacteria</taxon>
        <taxon>Bacillati</taxon>
        <taxon>Chloroflexota</taxon>
        <taxon>Ktedonobacteria</taxon>
        <taxon>Ktedonobacterales</taxon>
        <taxon>Reticulibacteraceae</taxon>
        <taxon>Reticulibacter</taxon>
    </lineage>
</organism>
<keyword evidence="3 8" id="KW-0133">Cell shape</keyword>
<feature type="binding site" evidence="8">
    <location>
        <begin position="227"/>
        <end position="228"/>
    </location>
    <ligand>
        <name>substrate</name>
    </ligand>
</feature>
<evidence type="ECO:0000313" key="10">
    <source>
        <dbReference type="EMBL" id="GHO94337.1"/>
    </source>
</evidence>
<evidence type="ECO:0000256" key="9">
    <source>
        <dbReference type="SAM" id="MobiDB-lite"/>
    </source>
</evidence>
<keyword evidence="11" id="KW-1185">Reference proteome</keyword>
<evidence type="ECO:0000256" key="1">
    <source>
        <dbReference type="ARBA" id="ARBA00001602"/>
    </source>
</evidence>
<feature type="compositionally biased region" description="Basic and acidic residues" evidence="9">
    <location>
        <begin position="1"/>
        <end position="12"/>
    </location>
</feature>